<dbReference type="InterPro" id="IPR044578">
    <property type="entry name" value="BIR6-like"/>
</dbReference>
<feature type="repeat" description="PPR" evidence="2">
    <location>
        <begin position="267"/>
        <end position="301"/>
    </location>
</feature>
<dbReference type="Pfam" id="PF17177">
    <property type="entry name" value="PPR_long"/>
    <property type="match status" value="1"/>
</dbReference>
<keyword evidence="5" id="KW-1185">Reference proteome</keyword>
<gene>
    <name evidence="4" type="ORF">DEO72_LG2g1337</name>
</gene>
<organism evidence="4 5">
    <name type="scientific">Vigna unguiculata</name>
    <name type="common">Cowpea</name>
    <dbReference type="NCBI Taxonomy" id="3917"/>
    <lineage>
        <taxon>Eukaryota</taxon>
        <taxon>Viridiplantae</taxon>
        <taxon>Streptophyta</taxon>
        <taxon>Embryophyta</taxon>
        <taxon>Tracheophyta</taxon>
        <taxon>Spermatophyta</taxon>
        <taxon>Magnoliopsida</taxon>
        <taxon>eudicotyledons</taxon>
        <taxon>Gunneridae</taxon>
        <taxon>Pentapetalae</taxon>
        <taxon>rosids</taxon>
        <taxon>fabids</taxon>
        <taxon>Fabales</taxon>
        <taxon>Fabaceae</taxon>
        <taxon>Papilionoideae</taxon>
        <taxon>50 kb inversion clade</taxon>
        <taxon>NPAAA clade</taxon>
        <taxon>indigoferoid/millettioid clade</taxon>
        <taxon>Phaseoleae</taxon>
        <taxon>Vigna</taxon>
    </lineage>
</organism>
<dbReference type="EMBL" id="CP039346">
    <property type="protein sequence ID" value="QCD81013.1"/>
    <property type="molecule type" value="Genomic_DNA"/>
</dbReference>
<evidence type="ECO:0000256" key="2">
    <source>
        <dbReference type="PROSITE-ProRule" id="PRU00708"/>
    </source>
</evidence>
<dbReference type="Pfam" id="PF01535">
    <property type="entry name" value="PPR"/>
    <property type="match status" value="1"/>
</dbReference>
<dbReference type="InterPro" id="IPR011990">
    <property type="entry name" value="TPR-like_helical_dom_sf"/>
</dbReference>
<name>A0A4D6KWN2_VIGUN</name>
<dbReference type="Proteomes" id="UP000501690">
    <property type="component" value="Linkage Group LG2"/>
</dbReference>
<feature type="repeat" description="PPR" evidence="2">
    <location>
        <begin position="409"/>
        <end position="443"/>
    </location>
</feature>
<dbReference type="OrthoDB" id="185373at2759"/>
<evidence type="ECO:0000256" key="1">
    <source>
        <dbReference type="ARBA" id="ARBA00022737"/>
    </source>
</evidence>
<feature type="domain" description="PROP1-like PPR" evidence="3">
    <location>
        <begin position="318"/>
        <end position="490"/>
    </location>
</feature>
<feature type="repeat" description="PPR" evidence="2">
    <location>
        <begin position="374"/>
        <end position="408"/>
    </location>
</feature>
<feature type="repeat" description="PPR" evidence="2">
    <location>
        <begin position="302"/>
        <end position="336"/>
    </location>
</feature>
<dbReference type="PANTHER" id="PTHR47003:SF2">
    <property type="entry name" value="OS01G0970900 PROTEIN"/>
    <property type="match status" value="1"/>
</dbReference>
<dbReference type="PROSITE" id="PS51375">
    <property type="entry name" value="PPR"/>
    <property type="match status" value="5"/>
</dbReference>
<dbReference type="PANTHER" id="PTHR47003">
    <property type="entry name" value="OS01G0970900 PROTEIN"/>
    <property type="match status" value="1"/>
</dbReference>
<evidence type="ECO:0000313" key="4">
    <source>
        <dbReference type="EMBL" id="QCD81013.1"/>
    </source>
</evidence>
<dbReference type="AlphaFoldDB" id="A0A4D6KWN2"/>
<sequence length="636" mass="73414">MNRLKAIVANLRFLDSPVTTRLIATRSIRITQNQVTHFSLYTPSPFFDHSHDFPFPNLHRKLYFSSKSNPITELILTSHWSKELEHELEKCYPSLTHETVVYILKRLEAYPEKAWRFFDWVSTNKWFRASSTVYGLILRILATEETIKQFWIILWTMKRKGFYFYEEMYFSSLVAFKRKKMDRDCSSLTHFYNRSIREDAMRRVVANVVGIISVSKWGDGVNGELAKVKIQLSDNFVIRVLRELRNTPLKAYEFFRWVGRQSGYVHNTMTYNALARVLARTDSIEKFWSVIEEMKSVGHELDIDTYLKISRMLQKNRMMEDAVKLYELMMDSSYKPSVKDCNFLLKSISEGDKPNLDLVFRFSKKYESTEHALSKAIYDGIHRSLTNSGKLDEAENIVNRMRNAGHEPDNITYGQVIVGLCKMRRLEEACKVLEEMESCGCIPDNNTWTLLVQGHCAANEVDRALLCLHKMIAKGCNLDAAVLGVLTDSFLGQKRIDDAYKLLVEVATKHGASPSHSTYKKLIVNLLEIGKFDEALNLLCLTRKHKYTPIIEPFVQYISNVGSVEDAVKFLKSKGSPRSYLIYLRVFKSLLGKGRLSDANDLLSKIPSYISKSKEIRELFNSMENCKVHSLGDISQ</sequence>
<accession>A0A4D6KWN2</accession>
<evidence type="ECO:0000313" key="5">
    <source>
        <dbReference type="Proteomes" id="UP000501690"/>
    </source>
</evidence>
<protein>
    <recommendedName>
        <fullName evidence="3">PROP1-like PPR domain-containing protein</fullName>
    </recommendedName>
</protein>
<dbReference type="NCBIfam" id="TIGR00756">
    <property type="entry name" value="PPR"/>
    <property type="match status" value="5"/>
</dbReference>
<evidence type="ECO:0000259" key="3">
    <source>
        <dbReference type="Pfam" id="PF17177"/>
    </source>
</evidence>
<dbReference type="InterPro" id="IPR033443">
    <property type="entry name" value="PROP1-like_PPR_dom"/>
</dbReference>
<dbReference type="InterPro" id="IPR002885">
    <property type="entry name" value="PPR_rpt"/>
</dbReference>
<proteinExistence type="predicted"/>
<dbReference type="Gene3D" id="1.25.40.10">
    <property type="entry name" value="Tetratricopeptide repeat domain"/>
    <property type="match status" value="2"/>
</dbReference>
<feature type="repeat" description="PPR" evidence="2">
    <location>
        <begin position="444"/>
        <end position="478"/>
    </location>
</feature>
<dbReference type="GO" id="GO:0008380">
    <property type="term" value="P:RNA splicing"/>
    <property type="evidence" value="ECO:0007669"/>
    <property type="project" value="InterPro"/>
</dbReference>
<dbReference type="Gramene" id="Vigun03g319800.1.v1.2">
    <property type="protein sequence ID" value="Vigun03g319800.1.v1.2.CDS.1"/>
    <property type="gene ID" value="Vigun03g319800.v1.2"/>
</dbReference>
<keyword evidence="1" id="KW-0677">Repeat</keyword>
<reference evidence="4 5" key="1">
    <citation type="submission" date="2019-04" db="EMBL/GenBank/DDBJ databases">
        <title>An improved genome assembly and genetic linkage map for asparagus bean, Vigna unguiculata ssp. sesquipedialis.</title>
        <authorList>
            <person name="Xia Q."/>
            <person name="Zhang R."/>
            <person name="Dong Y."/>
        </authorList>
    </citation>
    <scope>NUCLEOTIDE SEQUENCE [LARGE SCALE GENOMIC DNA]</scope>
    <source>
        <tissue evidence="4">Leaf</tissue>
    </source>
</reference>